<feature type="domain" description="Phospholipase/carboxylesterase/thioesterase" evidence="4">
    <location>
        <begin position="26"/>
        <end position="223"/>
    </location>
</feature>
<evidence type="ECO:0000256" key="2">
    <source>
        <dbReference type="ARBA" id="ARBA00022801"/>
    </source>
</evidence>
<evidence type="ECO:0000259" key="4">
    <source>
        <dbReference type="Pfam" id="PF02230"/>
    </source>
</evidence>
<dbReference type="InterPro" id="IPR029058">
    <property type="entry name" value="AB_hydrolase_fold"/>
</dbReference>
<dbReference type="InterPro" id="IPR050565">
    <property type="entry name" value="LYPA1-2/EST-like"/>
</dbReference>
<dbReference type="Gene3D" id="3.40.50.1820">
    <property type="entry name" value="alpha/beta hydrolase"/>
    <property type="match status" value="1"/>
</dbReference>
<dbReference type="PANTHER" id="PTHR10655">
    <property type="entry name" value="LYSOPHOSPHOLIPASE-RELATED"/>
    <property type="match status" value="1"/>
</dbReference>
<keyword evidence="6" id="KW-1185">Reference proteome</keyword>
<evidence type="ECO:0000256" key="1">
    <source>
        <dbReference type="ARBA" id="ARBA00006499"/>
    </source>
</evidence>
<dbReference type="Proteomes" id="UP000186400">
    <property type="component" value="Unassembled WGS sequence"/>
</dbReference>
<protein>
    <submittedName>
        <fullName evidence="5">Phospholipase/carboxylesterase</fullName>
    </submittedName>
</protein>
<dbReference type="EMBL" id="FTMS01000010">
    <property type="protein sequence ID" value="SIQ53334.1"/>
    <property type="molecule type" value="Genomic_DNA"/>
</dbReference>
<name>A0A1N6TJA5_9SPIO</name>
<dbReference type="AlphaFoldDB" id="A0A1N6TJA5"/>
<dbReference type="SUPFAM" id="SSF53474">
    <property type="entry name" value="alpha/beta-Hydrolases"/>
    <property type="match status" value="1"/>
</dbReference>
<dbReference type="STRING" id="159291.SAMN05920897_11080"/>
<keyword evidence="2" id="KW-0378">Hydrolase</keyword>
<dbReference type="PANTHER" id="PTHR10655:SF17">
    <property type="entry name" value="LYSOPHOSPHOLIPASE-LIKE PROTEIN 1"/>
    <property type="match status" value="1"/>
</dbReference>
<feature type="region of interest" description="Disordered" evidence="3">
    <location>
        <begin position="1"/>
        <end position="22"/>
    </location>
</feature>
<evidence type="ECO:0000256" key="3">
    <source>
        <dbReference type="SAM" id="MobiDB-lite"/>
    </source>
</evidence>
<dbReference type="Pfam" id="PF02230">
    <property type="entry name" value="Abhydrolase_2"/>
    <property type="match status" value="1"/>
</dbReference>
<evidence type="ECO:0000313" key="6">
    <source>
        <dbReference type="Proteomes" id="UP000186400"/>
    </source>
</evidence>
<evidence type="ECO:0000313" key="5">
    <source>
        <dbReference type="EMBL" id="SIQ53334.1"/>
    </source>
</evidence>
<proteinExistence type="inferred from homology"/>
<dbReference type="InterPro" id="IPR003140">
    <property type="entry name" value="PLipase/COase/thioEstase"/>
</dbReference>
<organism evidence="5 6">
    <name type="scientific">Alkalispirochaeta americana</name>
    <dbReference type="NCBI Taxonomy" id="159291"/>
    <lineage>
        <taxon>Bacteria</taxon>
        <taxon>Pseudomonadati</taxon>
        <taxon>Spirochaetota</taxon>
        <taxon>Spirochaetia</taxon>
        <taxon>Spirochaetales</taxon>
        <taxon>Spirochaetaceae</taxon>
        <taxon>Alkalispirochaeta</taxon>
    </lineage>
</organism>
<gene>
    <name evidence="5" type="ORF">SAMN05920897_11080</name>
</gene>
<accession>A0A1N6TJA5</accession>
<dbReference type="GO" id="GO:0016787">
    <property type="term" value="F:hydrolase activity"/>
    <property type="evidence" value="ECO:0007669"/>
    <property type="project" value="UniProtKB-KW"/>
</dbReference>
<reference evidence="5 6" key="1">
    <citation type="submission" date="2017-01" db="EMBL/GenBank/DDBJ databases">
        <authorList>
            <person name="Mah S.A."/>
            <person name="Swanson W.J."/>
            <person name="Moy G.W."/>
            <person name="Vacquier V.D."/>
        </authorList>
    </citation>
    <scope>NUCLEOTIDE SEQUENCE [LARGE SCALE GENOMIC DNA]</scope>
    <source>
        <strain evidence="5 6">ASpG1</strain>
    </source>
</reference>
<comment type="similarity">
    <text evidence="1">Belongs to the AB hydrolase superfamily. AB hydrolase 2 family.</text>
</comment>
<sequence>MQPFDLSTIEGPHAGQPVITEGPGPGKAAAALILLHGRGSGAQQILGLGRTIVHSLGRRDLLLLAPHAMRSTWYLPRFAELKDPLDPWLVSARQAVDALITKMTAGGIAREKIFLLGFSQGACLVADRALRIPQRYGGLFILSGASLPPANREEDEPENPAANMEGTPVCIGCSQEDPHIPLARLRATEEALRKASASVETLVYPGAGHTVTPEEMSLVQEILTRGIVS</sequence>